<evidence type="ECO:0000313" key="7">
    <source>
        <dbReference type="Proteomes" id="UP001252186"/>
    </source>
</evidence>
<organism evidence="6 7">
    <name type="scientific">Urechidicola vernalis</name>
    <dbReference type="NCBI Taxonomy" id="3075600"/>
    <lineage>
        <taxon>Bacteria</taxon>
        <taxon>Pseudomonadati</taxon>
        <taxon>Bacteroidota</taxon>
        <taxon>Flavobacteriia</taxon>
        <taxon>Flavobacteriales</taxon>
        <taxon>Flavobacteriaceae</taxon>
        <taxon>Urechidicola</taxon>
    </lineage>
</organism>
<keyword evidence="4 5" id="KW-0472">Membrane</keyword>
<comment type="caution">
    <text evidence="6">The sequence shown here is derived from an EMBL/GenBank/DDBJ whole genome shotgun (WGS) entry which is preliminary data.</text>
</comment>
<evidence type="ECO:0000313" key="6">
    <source>
        <dbReference type="EMBL" id="MDT0551684.1"/>
    </source>
</evidence>
<dbReference type="EMBL" id="JAVRHV010000001">
    <property type="protein sequence ID" value="MDT0551684.1"/>
    <property type="molecule type" value="Genomic_DNA"/>
</dbReference>
<proteinExistence type="predicted"/>
<evidence type="ECO:0000256" key="4">
    <source>
        <dbReference type="ARBA" id="ARBA00023136"/>
    </source>
</evidence>
<dbReference type="RefSeq" id="WP_311591469.1">
    <property type="nucleotide sequence ID" value="NZ_JAVRHV010000001.1"/>
</dbReference>
<protein>
    <recommendedName>
        <fullName evidence="8">DUF4870 domain-containing protein</fullName>
    </recommendedName>
</protein>
<reference evidence="6 7" key="1">
    <citation type="submission" date="2023-09" db="EMBL/GenBank/DDBJ databases">
        <authorList>
            <person name="Rey-Velasco X."/>
        </authorList>
    </citation>
    <scope>NUCLEOTIDE SEQUENCE [LARGE SCALE GENOMIC DNA]</scope>
    <source>
        <strain evidence="6 7">P050</strain>
    </source>
</reference>
<feature type="transmembrane region" description="Helical" evidence="5">
    <location>
        <begin position="12"/>
        <end position="30"/>
    </location>
</feature>
<keyword evidence="3 5" id="KW-1133">Transmembrane helix</keyword>
<evidence type="ECO:0000256" key="5">
    <source>
        <dbReference type="SAM" id="Phobius"/>
    </source>
</evidence>
<dbReference type="InterPro" id="IPR019109">
    <property type="entry name" value="MamF_MmsF"/>
</dbReference>
<accession>A0ABU2Y221</accession>
<keyword evidence="2 5" id="KW-0812">Transmembrane</keyword>
<evidence type="ECO:0000256" key="3">
    <source>
        <dbReference type="ARBA" id="ARBA00022989"/>
    </source>
</evidence>
<evidence type="ECO:0008006" key="8">
    <source>
        <dbReference type="Google" id="ProtNLM"/>
    </source>
</evidence>
<sequence length="107" mass="12310">MNNNSVNEGKTAAILSYLWWVGLIIAFIMNQSKRNYFTSFHIRQSIGLSIVLFVISIFTKYGVPVFGSILFLGWFVLWVIGILGAIKGEEKEVPFLGEKFQEWFRNI</sequence>
<evidence type="ECO:0000256" key="1">
    <source>
        <dbReference type="ARBA" id="ARBA00004141"/>
    </source>
</evidence>
<evidence type="ECO:0000256" key="2">
    <source>
        <dbReference type="ARBA" id="ARBA00022692"/>
    </source>
</evidence>
<dbReference type="Proteomes" id="UP001252186">
    <property type="component" value="Unassembled WGS sequence"/>
</dbReference>
<dbReference type="Pfam" id="PF09685">
    <property type="entry name" value="MamF_MmsF"/>
    <property type="match status" value="1"/>
</dbReference>
<name>A0ABU2Y221_9FLAO</name>
<feature type="transmembrane region" description="Helical" evidence="5">
    <location>
        <begin position="65"/>
        <end position="86"/>
    </location>
</feature>
<gene>
    <name evidence="6" type="ORF">RM519_00360</name>
</gene>
<feature type="transmembrane region" description="Helical" evidence="5">
    <location>
        <begin position="42"/>
        <end position="59"/>
    </location>
</feature>
<keyword evidence="7" id="KW-1185">Reference proteome</keyword>
<comment type="subcellular location">
    <subcellularLocation>
        <location evidence="1">Membrane</location>
        <topology evidence="1">Multi-pass membrane protein</topology>
    </subcellularLocation>
</comment>